<keyword evidence="2" id="KW-1185">Reference proteome</keyword>
<dbReference type="VEuPathDB" id="MicrosporidiaDB:THOM_1582"/>
<protein>
    <submittedName>
        <fullName evidence="1">Putative LRR containing protein</fullName>
    </submittedName>
</protein>
<sequence length="160" mass="18542">VSIDFQRNFYVPEETETLTLENIKMQEGQVLKINTNCKSLKIVSFVGVLDITDVKSLRSVVLHTKMPRIVDGQWIYLNNDMIDTSSMSDVTDYIFPYCLEVIVLRNVEFKYSSPLIISQKCIDLSIISCTGNYDLSRIKKLRKLTFYPSQHKKILLHFPI</sequence>
<evidence type="ECO:0000313" key="2">
    <source>
        <dbReference type="Proteomes" id="UP000011185"/>
    </source>
</evidence>
<dbReference type="OMA" id="TKMPRIV"/>
<name>L7JVG5_TRAHO</name>
<reference evidence="1 2" key="1">
    <citation type="journal article" date="2012" name="PLoS Pathog.">
        <title>The genome of the obligate intracellular parasite Trachipleistophora hominis: new insights into microsporidian genome dynamics and reductive evolution.</title>
        <authorList>
            <person name="Heinz E."/>
            <person name="Williams T.A."/>
            <person name="Nakjang S."/>
            <person name="Noel C.J."/>
            <person name="Swan D.C."/>
            <person name="Goldberg A.V."/>
            <person name="Harris S.R."/>
            <person name="Weinmaier T."/>
            <person name="Markert S."/>
            <person name="Becher D."/>
            <person name="Bernhardt J."/>
            <person name="Dagan T."/>
            <person name="Hacker C."/>
            <person name="Lucocq J.M."/>
            <person name="Schweder T."/>
            <person name="Rattei T."/>
            <person name="Hall N."/>
            <person name="Hirt R.P."/>
            <person name="Embley T.M."/>
        </authorList>
    </citation>
    <scope>NUCLEOTIDE SEQUENCE [LARGE SCALE GENOMIC DNA]</scope>
</reference>
<dbReference type="InParanoid" id="L7JVG5"/>
<feature type="non-terminal residue" evidence="1">
    <location>
        <position position="1"/>
    </location>
</feature>
<accession>L7JVG5</accession>
<organism evidence="1 2">
    <name type="scientific">Trachipleistophora hominis</name>
    <name type="common">Microsporidian parasite</name>
    <dbReference type="NCBI Taxonomy" id="72359"/>
    <lineage>
        <taxon>Eukaryota</taxon>
        <taxon>Fungi</taxon>
        <taxon>Fungi incertae sedis</taxon>
        <taxon>Microsporidia</taxon>
        <taxon>Pleistophoridae</taxon>
        <taxon>Trachipleistophora</taxon>
    </lineage>
</organism>
<dbReference type="HOGENOM" id="CLU_1656412_0_0_1"/>
<dbReference type="Proteomes" id="UP000011185">
    <property type="component" value="Unassembled WGS sequence"/>
</dbReference>
<proteinExistence type="predicted"/>
<evidence type="ECO:0000313" key="1">
    <source>
        <dbReference type="EMBL" id="ELQ75478.1"/>
    </source>
</evidence>
<dbReference type="AlphaFoldDB" id="L7JVG5"/>
<gene>
    <name evidence="1" type="ORF">THOM_1582</name>
</gene>
<dbReference type="EMBL" id="JH993954">
    <property type="protein sequence ID" value="ELQ75478.1"/>
    <property type="molecule type" value="Genomic_DNA"/>
</dbReference>